<sequence length="82" mass="9092">MADPAKNDGVTEVRGHYGSLLDYFLERPASKDNIVIGLKVDEVPTHAQSLSLQELIRVAIGKDEIKKNLTLDELRRMEMAAG</sequence>
<dbReference type="Proteomes" id="UP000034164">
    <property type="component" value="Unassembled WGS sequence"/>
</dbReference>
<gene>
    <name evidence="1" type="ORF">EMCG_02557</name>
</gene>
<dbReference type="VEuPathDB" id="FungiDB:EMCG_02557"/>
<reference evidence="2" key="1">
    <citation type="journal article" date="2015" name="PLoS Genet.">
        <title>The dynamic genome and transcriptome of the human fungal pathogen Blastomyces and close relative Emmonsia.</title>
        <authorList>
            <person name="Munoz J.F."/>
            <person name="Gauthier G.M."/>
            <person name="Desjardins C.A."/>
            <person name="Gallo J.E."/>
            <person name="Holder J."/>
            <person name="Sullivan T.D."/>
            <person name="Marty A.J."/>
            <person name="Carmen J.C."/>
            <person name="Chen Z."/>
            <person name="Ding L."/>
            <person name="Gujja S."/>
            <person name="Magrini V."/>
            <person name="Misas E."/>
            <person name="Mitreva M."/>
            <person name="Priest M."/>
            <person name="Saif S."/>
            <person name="Whiston E.A."/>
            <person name="Young S."/>
            <person name="Zeng Q."/>
            <person name="Goldman W.E."/>
            <person name="Mardis E.R."/>
            <person name="Taylor J.W."/>
            <person name="McEwen J.G."/>
            <person name="Clay O.K."/>
            <person name="Klein B.S."/>
            <person name="Cuomo C.A."/>
        </authorList>
    </citation>
    <scope>NUCLEOTIDE SEQUENCE [LARGE SCALE GENOMIC DNA]</scope>
    <source>
        <strain evidence="2">UAMH 3008</strain>
    </source>
</reference>
<accession>A0A0G2J8Y8</accession>
<comment type="caution">
    <text evidence="1">The sequence shown here is derived from an EMBL/GenBank/DDBJ whole genome shotgun (WGS) entry which is preliminary data.</text>
</comment>
<proteinExistence type="predicted"/>
<name>A0A0G2J8Y8_9EURO</name>
<evidence type="ECO:0000313" key="1">
    <source>
        <dbReference type="EMBL" id="KKZ63056.1"/>
    </source>
</evidence>
<organism evidence="1 2">
    <name type="scientific">[Emmonsia] crescens</name>
    <dbReference type="NCBI Taxonomy" id="73230"/>
    <lineage>
        <taxon>Eukaryota</taxon>
        <taxon>Fungi</taxon>
        <taxon>Dikarya</taxon>
        <taxon>Ascomycota</taxon>
        <taxon>Pezizomycotina</taxon>
        <taxon>Eurotiomycetes</taxon>
        <taxon>Eurotiomycetidae</taxon>
        <taxon>Onygenales</taxon>
        <taxon>Ajellomycetaceae</taxon>
        <taxon>Emergomyces</taxon>
    </lineage>
</organism>
<evidence type="ECO:0000313" key="2">
    <source>
        <dbReference type="Proteomes" id="UP000034164"/>
    </source>
</evidence>
<protein>
    <submittedName>
        <fullName evidence="1">Uncharacterized protein</fullName>
    </submittedName>
</protein>
<dbReference type="AlphaFoldDB" id="A0A0G2J8Y8"/>
<dbReference type="EMBL" id="LCZI01001006">
    <property type="protein sequence ID" value="KKZ63056.1"/>
    <property type="molecule type" value="Genomic_DNA"/>
</dbReference>
<dbReference type="OrthoDB" id="4206931at2759"/>